<dbReference type="STRING" id="692275.M3DA76"/>
<accession>M3DA76</accession>
<keyword evidence="4" id="KW-1185">Reference proteome</keyword>
<evidence type="ECO:0000256" key="1">
    <source>
        <dbReference type="SAM" id="MobiDB-lite"/>
    </source>
</evidence>
<dbReference type="PANTHER" id="PTHR21601">
    <property type="entry name" value="SPA2 PROTEIN"/>
    <property type="match status" value="1"/>
</dbReference>
<feature type="compositionally biased region" description="Low complexity" evidence="1">
    <location>
        <begin position="49"/>
        <end position="89"/>
    </location>
</feature>
<name>M3DA76_SPHMS</name>
<dbReference type="OMA" id="VPNKSIM"/>
<feature type="compositionally biased region" description="Low complexity" evidence="1">
    <location>
        <begin position="8"/>
        <end position="17"/>
    </location>
</feature>
<dbReference type="RefSeq" id="XP_016762905.1">
    <property type="nucleotide sequence ID" value="XM_016904896.1"/>
</dbReference>
<dbReference type="AlphaFoldDB" id="M3DA76"/>
<dbReference type="GO" id="GO:0005078">
    <property type="term" value="F:MAP-kinase scaffold activity"/>
    <property type="evidence" value="ECO:0007669"/>
    <property type="project" value="TreeGrafter"/>
</dbReference>
<dbReference type="OrthoDB" id="5588096at2759"/>
<feature type="compositionally biased region" description="Polar residues" evidence="1">
    <location>
        <begin position="311"/>
        <end position="321"/>
    </location>
</feature>
<dbReference type="Pfam" id="PF23742">
    <property type="entry name" value="VBS_C3G9"/>
    <property type="match status" value="1"/>
</dbReference>
<dbReference type="Proteomes" id="UP000016931">
    <property type="component" value="Unassembled WGS sequence"/>
</dbReference>
<dbReference type="InterPro" id="IPR056439">
    <property type="entry name" value="VBS_C3G9"/>
</dbReference>
<dbReference type="InterPro" id="IPR039892">
    <property type="entry name" value="Spa2/Sph1"/>
</dbReference>
<evidence type="ECO:0000313" key="3">
    <source>
        <dbReference type="EMBL" id="EMF14784.1"/>
    </source>
</evidence>
<protein>
    <recommendedName>
        <fullName evidence="2">GIT Spa2 homology (SHD) domain-containing protein</fullName>
    </recommendedName>
</protein>
<evidence type="ECO:0000313" key="4">
    <source>
        <dbReference type="Proteomes" id="UP000016931"/>
    </source>
</evidence>
<feature type="region of interest" description="Disordered" evidence="1">
    <location>
        <begin position="666"/>
        <end position="691"/>
    </location>
</feature>
<feature type="region of interest" description="Disordered" evidence="1">
    <location>
        <begin position="764"/>
        <end position="869"/>
    </location>
</feature>
<feature type="region of interest" description="Disordered" evidence="1">
    <location>
        <begin position="384"/>
        <end position="416"/>
    </location>
</feature>
<feature type="compositionally biased region" description="Pro residues" evidence="1">
    <location>
        <begin position="272"/>
        <end position="281"/>
    </location>
</feature>
<proteinExistence type="predicted"/>
<sequence length="869" mass="94775">MQRPPLSPLSMSSNDSSFVGQYGSIGGTAMGTPNDVPYGSGGPYGAVEHIQSSPHSSQHQSSSTDMSRPSASGSSVRPPSSASSIGLSSHGRMGLPRPPNRESTRSQIAPQSEDALSRHYGALKAYLMESVQDEKGIITPKRARDKLLRLSVTQFMELSTDVYDELIRREDERTQRVDNVPRFLLPKQNFHPKRNQARQKLSTLPTDRFRQLATDVFYELERRIPRFAGSRPVSGASNVSTRSRAPTVSGMRINAPGYGGPPPPGMMGRGGPPTPRLPPNGAPYGPNGDMSPAPRRPSEAASLGRPLPKQFASNTIVPNKSTMVEDDDMEDDEDAFGLDHVSRGMSDGSGHATSAEDRERIKAQAEEIAELKEKLEALESNLSAKEEELSKTAGWETERSEWAATREQLEQKHLEAQTLHNALEQELSELKSKSRDHDELKDQHDRHMQDFQEQLDDLQEQLATKHEENGKLQLQLQESAQDTAALQELHVELDALRQQVESSKTPVPSADHERQLSDMQEELRTQQKLNQEVQEQAMVYLREMRELSRQNDEAIEREEKMAAQITQLQKDNESWRQRYAKVKAQNKHLRASTMGLGLHAGLDTGSLVRQEGLISQGGLVRDTDVARFQLAVDELVKVARQNSTDDMIESVKAVAVSVQSIMSAVRDEGYPSPAPSPHSPGSTPQTPSVGRLKARVTGTANSLITATKQHAASHGLSPVALLDAAASNLTAAVVELIKSVRIRPSSKDELQDLEAVNELGSFYDDGQSPIDGASLTIPVPQFGPREDSAPPPPAPPMTTGDSPPGSTKKPSAGWFGWAGKWGDGSTEDHPQVDSKTSSANGAPHPATMNGGHAQKASIASSSSDYDPYR</sequence>
<feature type="compositionally biased region" description="Polar residues" evidence="1">
    <location>
        <begin position="235"/>
        <end position="246"/>
    </location>
</feature>
<dbReference type="eggNOG" id="ENOG502QS1N">
    <property type="taxonomic scope" value="Eukaryota"/>
</dbReference>
<reference evidence="3 4" key="1">
    <citation type="journal article" date="2012" name="PLoS Pathog.">
        <title>Diverse lifestyles and strategies of plant pathogenesis encoded in the genomes of eighteen Dothideomycetes fungi.</title>
        <authorList>
            <person name="Ohm R.A."/>
            <person name="Feau N."/>
            <person name="Henrissat B."/>
            <person name="Schoch C.L."/>
            <person name="Horwitz B.A."/>
            <person name="Barry K.W."/>
            <person name="Condon B.J."/>
            <person name="Copeland A.C."/>
            <person name="Dhillon B."/>
            <person name="Glaser F."/>
            <person name="Hesse C.N."/>
            <person name="Kosti I."/>
            <person name="LaButti K."/>
            <person name="Lindquist E.A."/>
            <person name="Lucas S."/>
            <person name="Salamov A.A."/>
            <person name="Bradshaw R.E."/>
            <person name="Ciuffetti L."/>
            <person name="Hamelin R.C."/>
            <person name="Kema G.H.J."/>
            <person name="Lawrence C."/>
            <person name="Scott J.A."/>
            <person name="Spatafora J.W."/>
            <person name="Turgeon B.G."/>
            <person name="de Wit P.J.G.M."/>
            <person name="Zhong S."/>
            <person name="Goodwin S.B."/>
            <person name="Grigoriev I.V."/>
        </authorList>
    </citation>
    <scope>NUCLEOTIDE SEQUENCE [LARGE SCALE GENOMIC DNA]</scope>
    <source>
        <strain evidence="3 4">SO2202</strain>
    </source>
</reference>
<dbReference type="PANTHER" id="PTHR21601:SF0">
    <property type="entry name" value="PROTEIN SPA2-RELATED"/>
    <property type="match status" value="1"/>
</dbReference>
<dbReference type="Pfam" id="PF08518">
    <property type="entry name" value="GIT_SHD"/>
    <property type="match status" value="2"/>
</dbReference>
<dbReference type="EMBL" id="KB456262">
    <property type="protein sequence ID" value="EMF14784.1"/>
    <property type="molecule type" value="Genomic_DNA"/>
</dbReference>
<dbReference type="GO" id="GO:0005826">
    <property type="term" value="C:actomyosin contractile ring"/>
    <property type="evidence" value="ECO:0007669"/>
    <property type="project" value="TreeGrafter"/>
</dbReference>
<organism evidence="3 4">
    <name type="scientific">Sphaerulina musiva (strain SO2202)</name>
    <name type="common">Poplar stem canker fungus</name>
    <name type="synonym">Septoria musiva</name>
    <dbReference type="NCBI Taxonomy" id="692275"/>
    <lineage>
        <taxon>Eukaryota</taxon>
        <taxon>Fungi</taxon>
        <taxon>Dikarya</taxon>
        <taxon>Ascomycota</taxon>
        <taxon>Pezizomycotina</taxon>
        <taxon>Dothideomycetes</taxon>
        <taxon>Dothideomycetidae</taxon>
        <taxon>Mycosphaerellales</taxon>
        <taxon>Mycosphaerellaceae</taxon>
        <taxon>Sphaerulina</taxon>
    </lineage>
</organism>
<dbReference type="GO" id="GO:1902716">
    <property type="term" value="C:cell cortex of growing cell tip"/>
    <property type="evidence" value="ECO:0007669"/>
    <property type="project" value="TreeGrafter"/>
</dbReference>
<feature type="compositionally biased region" description="Basic and acidic residues" evidence="1">
    <location>
        <begin position="510"/>
        <end position="520"/>
    </location>
</feature>
<feature type="compositionally biased region" description="Basic and acidic residues" evidence="1">
    <location>
        <begin position="384"/>
        <end position="401"/>
    </location>
</feature>
<feature type="region of interest" description="Disordered" evidence="1">
    <location>
        <begin position="230"/>
        <end position="321"/>
    </location>
</feature>
<feature type="domain" description="GIT Spa2 homology (SHD)" evidence="2">
    <location>
        <begin position="143"/>
        <end position="173"/>
    </location>
</feature>
<feature type="domain" description="GIT Spa2 homology (SHD)" evidence="2">
    <location>
        <begin position="197"/>
        <end position="227"/>
    </location>
</feature>
<evidence type="ECO:0000259" key="2">
    <source>
        <dbReference type="SMART" id="SM00555"/>
    </source>
</evidence>
<feature type="region of interest" description="Disordered" evidence="1">
    <location>
        <begin position="499"/>
        <end position="520"/>
    </location>
</feature>
<dbReference type="SMART" id="SM00555">
    <property type="entry name" value="GIT"/>
    <property type="match status" value="2"/>
</dbReference>
<dbReference type="HOGENOM" id="CLU_014631_0_0_1"/>
<dbReference type="InterPro" id="IPR013724">
    <property type="entry name" value="GIT_SHD"/>
</dbReference>
<feature type="compositionally biased region" description="Polar residues" evidence="1">
    <location>
        <begin position="857"/>
        <end position="869"/>
    </location>
</feature>
<gene>
    <name evidence="3" type="ORF">SEPMUDRAFT_148392</name>
</gene>
<dbReference type="GeneID" id="27902033"/>
<feature type="region of interest" description="Disordered" evidence="1">
    <location>
        <begin position="1"/>
        <end position="113"/>
    </location>
</feature>